<dbReference type="OrthoDB" id="9803824at2"/>
<dbReference type="InterPro" id="IPR029787">
    <property type="entry name" value="Nucleotide_cyclase"/>
</dbReference>
<dbReference type="Pfam" id="PF00990">
    <property type="entry name" value="GGDEF"/>
    <property type="match status" value="1"/>
</dbReference>
<dbReference type="Pfam" id="PF13426">
    <property type="entry name" value="PAS_9"/>
    <property type="match status" value="1"/>
</dbReference>
<dbReference type="AlphaFoldDB" id="A0A378KIB5"/>
<dbReference type="InterPro" id="IPR001610">
    <property type="entry name" value="PAC"/>
</dbReference>
<gene>
    <name evidence="4" type="primary">pfyP</name>
    <name evidence="4" type="ORF">NCTC13316_03387</name>
</gene>
<dbReference type="InterPro" id="IPR000160">
    <property type="entry name" value="GGDEF_dom"/>
</dbReference>
<dbReference type="Proteomes" id="UP000254794">
    <property type="component" value="Unassembled WGS sequence"/>
</dbReference>
<dbReference type="InterPro" id="IPR000700">
    <property type="entry name" value="PAS-assoc_C"/>
</dbReference>
<dbReference type="NCBIfam" id="TIGR00229">
    <property type="entry name" value="sensory_box"/>
    <property type="match status" value="1"/>
</dbReference>
<dbReference type="Gene3D" id="3.30.450.20">
    <property type="entry name" value="PAS domain"/>
    <property type="match status" value="1"/>
</dbReference>
<dbReference type="SUPFAM" id="SSF55785">
    <property type="entry name" value="PYP-like sensor domain (PAS domain)"/>
    <property type="match status" value="1"/>
</dbReference>
<dbReference type="CDD" id="cd00130">
    <property type="entry name" value="PAS"/>
    <property type="match status" value="1"/>
</dbReference>
<evidence type="ECO:0000259" key="3">
    <source>
        <dbReference type="PROSITE" id="PS50887"/>
    </source>
</evidence>
<dbReference type="SMART" id="SM00267">
    <property type="entry name" value="GGDEF"/>
    <property type="match status" value="1"/>
</dbReference>
<dbReference type="EMBL" id="UGOD01000005">
    <property type="protein sequence ID" value="STX81514.1"/>
    <property type="molecule type" value="Genomic_DNA"/>
</dbReference>
<feature type="domain" description="GGDEF" evidence="3">
    <location>
        <begin position="173"/>
        <end position="298"/>
    </location>
</feature>
<dbReference type="InterPro" id="IPR052155">
    <property type="entry name" value="Biofilm_reg_signaling"/>
</dbReference>
<evidence type="ECO:0000259" key="1">
    <source>
        <dbReference type="PROSITE" id="PS50112"/>
    </source>
</evidence>
<dbReference type="PROSITE" id="PS50113">
    <property type="entry name" value="PAC"/>
    <property type="match status" value="1"/>
</dbReference>
<dbReference type="Gene3D" id="3.30.70.270">
    <property type="match status" value="1"/>
</dbReference>
<accession>A0A378KIB5</accession>
<sequence>MPRRTKLATGLIDLNLAYQALHSANDGITIVDMQQKDEPLIFVNRAFLRMTGYKKKEVLGKNCRFLQGNLAQQPEVLKIRNALNSHKKCRVVLKNVKKDGSLFLNELSLAPIIEADKTVSYYIGIQKDVTHEFLQKQQIAYLADHDELTGLDNYRGFFAKINDLLVRGKKQNLYLAIGIADINSFKQINDQYGHVKGNKILKLIGLHCAIEFRDYDIIARFGGDEFCFACLTQHTLSSFFYEKINTIINKVNHDLENPLEVSMSAGIHIEKITTKTRIDKLIHLADCNMYKNKHSINN</sequence>
<dbReference type="PROSITE" id="PS50112">
    <property type="entry name" value="PAS"/>
    <property type="match status" value="1"/>
</dbReference>
<dbReference type="InterPro" id="IPR043128">
    <property type="entry name" value="Rev_trsase/Diguanyl_cyclase"/>
</dbReference>
<dbReference type="SMART" id="SM00086">
    <property type="entry name" value="PAC"/>
    <property type="match status" value="1"/>
</dbReference>
<dbReference type="PROSITE" id="PS50887">
    <property type="entry name" value="GGDEF"/>
    <property type="match status" value="1"/>
</dbReference>
<dbReference type="RefSeq" id="WP_115332887.1">
    <property type="nucleotide sequence ID" value="NZ_CAAAHP010000008.1"/>
</dbReference>
<dbReference type="PANTHER" id="PTHR44757">
    <property type="entry name" value="DIGUANYLATE CYCLASE DGCP"/>
    <property type="match status" value="1"/>
</dbReference>
<dbReference type="InterPro" id="IPR035965">
    <property type="entry name" value="PAS-like_dom_sf"/>
</dbReference>
<organism evidence="4 5">
    <name type="scientific">Legionella busanensis</name>
    <dbReference type="NCBI Taxonomy" id="190655"/>
    <lineage>
        <taxon>Bacteria</taxon>
        <taxon>Pseudomonadati</taxon>
        <taxon>Pseudomonadota</taxon>
        <taxon>Gammaproteobacteria</taxon>
        <taxon>Legionellales</taxon>
        <taxon>Legionellaceae</taxon>
        <taxon>Legionella</taxon>
    </lineage>
</organism>
<protein>
    <submittedName>
        <fullName evidence="4">Regulatory protein (GGDEF and EAL domains)</fullName>
    </submittedName>
</protein>
<name>A0A378KIB5_9GAMM</name>
<dbReference type="CDD" id="cd01949">
    <property type="entry name" value="GGDEF"/>
    <property type="match status" value="1"/>
</dbReference>
<keyword evidence="5" id="KW-1185">Reference proteome</keyword>
<evidence type="ECO:0000313" key="4">
    <source>
        <dbReference type="EMBL" id="STX81514.1"/>
    </source>
</evidence>
<proteinExistence type="predicted"/>
<reference evidence="4 5" key="1">
    <citation type="submission" date="2018-06" db="EMBL/GenBank/DDBJ databases">
        <authorList>
            <consortium name="Pathogen Informatics"/>
            <person name="Doyle S."/>
        </authorList>
    </citation>
    <scope>NUCLEOTIDE SEQUENCE [LARGE SCALE GENOMIC DNA]</scope>
    <source>
        <strain evidence="4 5">NCTC13316</strain>
    </source>
</reference>
<feature type="domain" description="PAS" evidence="1">
    <location>
        <begin position="13"/>
        <end position="62"/>
    </location>
</feature>
<dbReference type="PANTHER" id="PTHR44757:SF2">
    <property type="entry name" value="BIOFILM ARCHITECTURE MAINTENANCE PROTEIN MBAA"/>
    <property type="match status" value="1"/>
</dbReference>
<evidence type="ECO:0000313" key="5">
    <source>
        <dbReference type="Proteomes" id="UP000254794"/>
    </source>
</evidence>
<dbReference type="SUPFAM" id="SSF55073">
    <property type="entry name" value="Nucleotide cyclase"/>
    <property type="match status" value="1"/>
</dbReference>
<feature type="domain" description="PAC" evidence="2">
    <location>
        <begin position="87"/>
        <end position="141"/>
    </location>
</feature>
<evidence type="ECO:0000259" key="2">
    <source>
        <dbReference type="PROSITE" id="PS50113"/>
    </source>
</evidence>
<dbReference type="InterPro" id="IPR000014">
    <property type="entry name" value="PAS"/>
</dbReference>
<dbReference type="NCBIfam" id="TIGR00254">
    <property type="entry name" value="GGDEF"/>
    <property type="match status" value="1"/>
</dbReference>